<dbReference type="Pfam" id="PF10987">
    <property type="entry name" value="DUF2806"/>
    <property type="match status" value="1"/>
</dbReference>
<comment type="caution">
    <text evidence="1">The sequence shown here is derived from an EMBL/GenBank/DDBJ whole genome shotgun (WGS) entry which is preliminary data.</text>
</comment>
<dbReference type="EMBL" id="PDKZ01000002">
    <property type="protein sequence ID" value="PHH39790.1"/>
    <property type="molecule type" value="Genomic_DNA"/>
</dbReference>
<dbReference type="AlphaFoldDB" id="A0A2C5W6L8"/>
<evidence type="ECO:0000313" key="1">
    <source>
        <dbReference type="EMBL" id="PHH39790.1"/>
    </source>
</evidence>
<gene>
    <name evidence="1" type="ORF">CRX57_06270</name>
</gene>
<evidence type="ECO:0008006" key="3">
    <source>
        <dbReference type="Google" id="ProtNLM"/>
    </source>
</evidence>
<organism evidence="1 2">
    <name type="scientific">Pseudomonas putida</name>
    <name type="common">Arthrobacter siderocapsulatus</name>
    <dbReference type="NCBI Taxonomy" id="303"/>
    <lineage>
        <taxon>Bacteria</taxon>
        <taxon>Pseudomonadati</taxon>
        <taxon>Pseudomonadota</taxon>
        <taxon>Gammaproteobacteria</taxon>
        <taxon>Pseudomonadales</taxon>
        <taxon>Pseudomonadaceae</taxon>
        <taxon>Pseudomonas</taxon>
    </lineage>
</organism>
<dbReference type="Proteomes" id="UP000222460">
    <property type="component" value="Unassembled WGS sequence"/>
</dbReference>
<name>A0A2C5W6L8_PSEPU</name>
<dbReference type="InterPro" id="IPR021254">
    <property type="entry name" value="DUF2806"/>
</dbReference>
<sequence>MELPGEKLMIKLWETLSEKGIGAWLRPGQQRREGLVGLEMKRAELLTLAQAAREVEEISSGAKSLSDFNLKLKFSSEKPLTQITQRVEPTINVAELIEQSSDRSVFDSVRKEINVAKSILHAEEKIQGENSSDIPDGKVNDDWIYRWRDYAGDVNSDEMQRLWGSVLAGEVKKPGTYSLRCLEFLRNLEQSEAKLIEIACERAVDGIVLLEPSLDGHLSFSQLLELDALGVISGVSGGGVQRTLSSKDGTPWTRIMMANDWCLFASHPDHNATAQMSGYLLTKLGDQMQSLGNFKCDVEYLKGFGRQLIAQGCSVMIAQYITNGDGGLSYYNAINVE</sequence>
<protein>
    <recommendedName>
        <fullName evidence="3">DUF2806 domain-containing protein</fullName>
    </recommendedName>
</protein>
<reference evidence="2" key="1">
    <citation type="submission" date="2017-10" db="EMBL/GenBank/DDBJ databases">
        <title>FDA dAtabase for Regulatory Grade micrObial Sequences (FDA-ARGOS): Supporting development and validation of Infectious Disease Dx tests.</title>
        <authorList>
            <person name="Goldberg B."/>
            <person name="Campos J."/>
            <person name="Tallon L."/>
            <person name="Sadzewicz L."/>
            <person name="Ott S."/>
            <person name="Zhao X."/>
            <person name="Nagaraj S."/>
            <person name="Vavikolanu K."/>
            <person name="Aluvathingal J."/>
            <person name="Nadendla S."/>
            <person name="Geyer C."/>
            <person name="Sichtig H."/>
        </authorList>
    </citation>
    <scope>NUCLEOTIDE SEQUENCE [LARGE SCALE GENOMIC DNA]</scope>
    <source>
        <strain evidence="2">FDAARGOS_376</strain>
    </source>
</reference>
<evidence type="ECO:0000313" key="2">
    <source>
        <dbReference type="Proteomes" id="UP000222460"/>
    </source>
</evidence>
<dbReference type="RefSeq" id="WP_098964742.1">
    <property type="nucleotide sequence ID" value="NZ_PDKZ01000002.1"/>
</dbReference>
<proteinExistence type="predicted"/>
<accession>A0A2C5W6L8</accession>